<name>A0A084G9D3_PSEDA</name>
<accession>A0A084G9D3</accession>
<comment type="caution">
    <text evidence="2">The sequence shown here is derived from an EMBL/GenBank/DDBJ whole genome shotgun (WGS) entry which is preliminary data.</text>
</comment>
<keyword evidence="1" id="KW-0732">Signal</keyword>
<dbReference type="InterPro" id="IPR052559">
    <property type="entry name" value="V-haloperoxidase"/>
</dbReference>
<dbReference type="PANTHER" id="PTHR34599:SF1">
    <property type="entry name" value="PHOSPHATIDIC ACID PHOSPHATASE TYPE 2_HALOPEROXIDASE DOMAIN-CONTAINING PROTEIN"/>
    <property type="match status" value="1"/>
</dbReference>
<reference evidence="2 3" key="1">
    <citation type="journal article" date="2014" name="Genome Announc.">
        <title>Draft genome sequence of the pathogenic fungus Scedosporium apiospermum.</title>
        <authorList>
            <person name="Vandeputte P."/>
            <person name="Ghamrawi S."/>
            <person name="Rechenmann M."/>
            <person name="Iltis A."/>
            <person name="Giraud S."/>
            <person name="Fleury M."/>
            <person name="Thornton C."/>
            <person name="Delhaes L."/>
            <person name="Meyer W."/>
            <person name="Papon N."/>
            <person name="Bouchara J.P."/>
        </authorList>
    </citation>
    <scope>NUCLEOTIDE SEQUENCE [LARGE SCALE GENOMIC DNA]</scope>
    <source>
        <strain evidence="2 3">IHEM 14462</strain>
    </source>
</reference>
<evidence type="ECO:0000313" key="2">
    <source>
        <dbReference type="EMBL" id="KEZ43945.1"/>
    </source>
</evidence>
<keyword evidence="3" id="KW-1185">Reference proteome</keyword>
<dbReference type="AlphaFoldDB" id="A0A084G9D3"/>
<evidence type="ECO:0000256" key="1">
    <source>
        <dbReference type="SAM" id="SignalP"/>
    </source>
</evidence>
<gene>
    <name evidence="2" type="ORF">SAPIO_CDS4139</name>
</gene>
<dbReference type="SUPFAM" id="SSF48317">
    <property type="entry name" value="Acid phosphatase/Vanadium-dependent haloperoxidase"/>
    <property type="match status" value="1"/>
</dbReference>
<dbReference type="CDD" id="cd03398">
    <property type="entry name" value="PAP2_haloperoxidase"/>
    <property type="match status" value="1"/>
</dbReference>
<dbReference type="InterPro" id="IPR036938">
    <property type="entry name" value="PAP2/HPO_sf"/>
</dbReference>
<dbReference type="KEGG" id="sapo:SAPIO_CDS4139"/>
<proteinExistence type="predicted"/>
<dbReference type="GeneID" id="27723211"/>
<dbReference type="VEuPathDB" id="FungiDB:SAPIO_CDS4139"/>
<protein>
    <submittedName>
        <fullName evidence="2">Uncharacterized protein</fullName>
    </submittedName>
</protein>
<dbReference type="Proteomes" id="UP000028545">
    <property type="component" value="Unassembled WGS sequence"/>
</dbReference>
<evidence type="ECO:0000313" key="3">
    <source>
        <dbReference type="Proteomes" id="UP000028545"/>
    </source>
</evidence>
<dbReference type="OrthoDB" id="9997027at2759"/>
<dbReference type="PANTHER" id="PTHR34599">
    <property type="entry name" value="PEROXIDASE-RELATED"/>
    <property type="match status" value="1"/>
</dbReference>
<sequence>MRATALFVALAATAANAAYPKDIVQYWVDQSALFVNGSIIGGIQSPPSAWFPAVVHGAIYTAALEAKGESLSFQQLAVSHAAHDALSWTFQGTRLYNSIDAALRNILPDIGIAQSSKEYRQATSIGRRAAATVAEKRAGDRLANFVDYVYGPAEPGVYQRTPGGNPLPDTPQAAYLRPFGGIGDISKYRAPPPPNATGKDYEKWVAEVKDVGSLNSTSRSEYDTDTAYFWRESSVTGWNRLANAIIGDSLSKDVVASARFYAQFSYALANAAIAAWDSKYYHNHWRPVTAIQRPGIWLASGKDISDPNWTPLLRPTPSHPDYVSTHSTFGGAAAEVLRAYVGGDKINASLSSNVTLDNRGVITRRYTNLTEAALENSRSRVLGGVPPKIHFTYAGSAGIELGSAVAKATLNKFGRHWDEY</sequence>
<feature type="chain" id="PRO_5001775451" evidence="1">
    <location>
        <begin position="18"/>
        <end position="420"/>
    </location>
</feature>
<dbReference type="OMA" id="YWVDQSA"/>
<feature type="signal peptide" evidence="1">
    <location>
        <begin position="1"/>
        <end position="17"/>
    </location>
</feature>
<organism evidence="2 3">
    <name type="scientific">Pseudallescheria apiosperma</name>
    <name type="common">Scedosporium apiospermum</name>
    <dbReference type="NCBI Taxonomy" id="563466"/>
    <lineage>
        <taxon>Eukaryota</taxon>
        <taxon>Fungi</taxon>
        <taxon>Dikarya</taxon>
        <taxon>Ascomycota</taxon>
        <taxon>Pezizomycotina</taxon>
        <taxon>Sordariomycetes</taxon>
        <taxon>Hypocreomycetidae</taxon>
        <taxon>Microascales</taxon>
        <taxon>Microascaceae</taxon>
        <taxon>Scedosporium</taxon>
    </lineage>
</organism>
<dbReference type="RefSeq" id="XP_016643744.1">
    <property type="nucleotide sequence ID" value="XM_016786768.1"/>
</dbReference>
<dbReference type="Gene3D" id="1.10.606.20">
    <property type="match status" value="1"/>
</dbReference>
<dbReference type="EMBL" id="JOWA01000090">
    <property type="protein sequence ID" value="KEZ43945.1"/>
    <property type="molecule type" value="Genomic_DNA"/>
</dbReference>
<dbReference type="HOGENOM" id="CLU_020920_2_1_1"/>